<keyword evidence="7 10" id="KW-0472">Membrane</keyword>
<evidence type="ECO:0000256" key="8">
    <source>
        <dbReference type="ARBA" id="ARBA00023170"/>
    </source>
</evidence>
<accession>A0A9P0GJQ8</accession>
<dbReference type="GO" id="GO:0005549">
    <property type="term" value="F:odorant binding"/>
    <property type="evidence" value="ECO:0007669"/>
    <property type="project" value="InterPro"/>
</dbReference>
<dbReference type="Pfam" id="PF02949">
    <property type="entry name" value="7tm_6"/>
    <property type="match status" value="2"/>
</dbReference>
<evidence type="ECO:0000256" key="7">
    <source>
        <dbReference type="ARBA" id="ARBA00023136"/>
    </source>
</evidence>
<organism evidence="11 12">
    <name type="scientific">Ceutorhynchus assimilis</name>
    <name type="common">cabbage seed weevil</name>
    <dbReference type="NCBI Taxonomy" id="467358"/>
    <lineage>
        <taxon>Eukaryota</taxon>
        <taxon>Metazoa</taxon>
        <taxon>Ecdysozoa</taxon>
        <taxon>Arthropoda</taxon>
        <taxon>Hexapoda</taxon>
        <taxon>Insecta</taxon>
        <taxon>Pterygota</taxon>
        <taxon>Neoptera</taxon>
        <taxon>Endopterygota</taxon>
        <taxon>Coleoptera</taxon>
        <taxon>Polyphaga</taxon>
        <taxon>Cucujiformia</taxon>
        <taxon>Curculionidae</taxon>
        <taxon>Ceutorhynchinae</taxon>
        <taxon>Ceutorhynchus</taxon>
    </lineage>
</organism>
<keyword evidence="4 10" id="KW-0812">Transmembrane</keyword>
<proteinExistence type="predicted"/>
<name>A0A9P0GJQ8_9CUCU</name>
<sequence>MKEEETALNSPDKDIKGAYLSQVTYYKFMSISQALAVFLSAGMFVAANMFKYLTHSFLEGEGFMYDIWFPFDEINHDGVVILANIIMVTLGYFLNIASRLTPQTLIIFINAQLQILQIRIRKVFTNNDEEKIRLFNVKKLVEKHQKIIRFVTSLNNSIKNVIFMEFVLNSVNVAAALLRIITAKNIVEIAFSCLHLTVVLIQMVALAWSTNELNIQSVKIASAVYESNWIDQSEEIKKILYIMLMRAQKPLALTIGPFRPINVEAAAIVKINYKVCLYLKNKIPEMFFTVIEREEKILETEENDVKLIYNKQIQYYKLATFCQCFCSGFGISWFILVNLIRKYIQGYQEHFMYELWFPFNKEKNDNLVTAYNIFIAIYGFLFNCAVQTPLQTLMVFSTSQLRILQLKLRNAFARKFISEQEKIDYVKGLIKDHQFLIQFTKTLNDAVKYIILLEFALESINGAGALLQVVSVRSRIEIPYSLLYLTLLVINLSVITWSANEIIVQSCEVVNSVYESNWMDQSESIKKLLYIVMMRAQKPLSIDVGPFRPMDTQAALMGFYSRLHCDTTIHVQS</sequence>
<dbReference type="GO" id="GO:0004984">
    <property type="term" value="F:olfactory receptor activity"/>
    <property type="evidence" value="ECO:0007669"/>
    <property type="project" value="InterPro"/>
</dbReference>
<dbReference type="AlphaFoldDB" id="A0A9P0GJQ8"/>
<dbReference type="EMBL" id="OU892278">
    <property type="protein sequence ID" value="CAH1126021.1"/>
    <property type="molecule type" value="Genomic_DNA"/>
</dbReference>
<keyword evidence="6 10" id="KW-1133">Transmembrane helix</keyword>
<comment type="subcellular location">
    <subcellularLocation>
        <location evidence="1">Cell membrane</location>
        <topology evidence="1">Multi-pass membrane protein</topology>
    </subcellularLocation>
</comment>
<evidence type="ECO:0000256" key="6">
    <source>
        <dbReference type="ARBA" id="ARBA00022989"/>
    </source>
</evidence>
<evidence type="ECO:0000256" key="5">
    <source>
        <dbReference type="ARBA" id="ARBA00022725"/>
    </source>
</evidence>
<evidence type="ECO:0000313" key="12">
    <source>
        <dbReference type="Proteomes" id="UP001152799"/>
    </source>
</evidence>
<feature type="transmembrane region" description="Helical" evidence="10">
    <location>
        <begin position="315"/>
        <end position="336"/>
    </location>
</feature>
<feature type="transmembrane region" description="Helical" evidence="10">
    <location>
        <begin position="162"/>
        <end position="183"/>
    </location>
</feature>
<dbReference type="GO" id="GO:0005886">
    <property type="term" value="C:plasma membrane"/>
    <property type="evidence" value="ECO:0007669"/>
    <property type="project" value="UniProtKB-SubCell"/>
</dbReference>
<dbReference type="Proteomes" id="UP001152799">
    <property type="component" value="Chromosome 2"/>
</dbReference>
<evidence type="ECO:0000256" key="9">
    <source>
        <dbReference type="ARBA" id="ARBA00023224"/>
    </source>
</evidence>
<dbReference type="PANTHER" id="PTHR21137">
    <property type="entry name" value="ODORANT RECEPTOR"/>
    <property type="match status" value="1"/>
</dbReference>
<protein>
    <recommendedName>
        <fullName evidence="13">Odorant receptor</fullName>
    </recommendedName>
</protein>
<feature type="transmembrane region" description="Helical" evidence="10">
    <location>
        <begin position="74"/>
        <end position="94"/>
    </location>
</feature>
<keyword evidence="5" id="KW-0552">Olfaction</keyword>
<dbReference type="InterPro" id="IPR004117">
    <property type="entry name" value="7tm6_olfct_rcpt"/>
</dbReference>
<dbReference type="PANTHER" id="PTHR21137:SF35">
    <property type="entry name" value="ODORANT RECEPTOR 19A-RELATED"/>
    <property type="match status" value="1"/>
</dbReference>
<evidence type="ECO:0000256" key="10">
    <source>
        <dbReference type="SAM" id="Phobius"/>
    </source>
</evidence>
<keyword evidence="2" id="KW-1003">Cell membrane</keyword>
<feature type="transmembrane region" description="Helical" evidence="10">
    <location>
        <begin position="368"/>
        <end position="386"/>
    </location>
</feature>
<keyword evidence="8" id="KW-0675">Receptor</keyword>
<evidence type="ECO:0008006" key="13">
    <source>
        <dbReference type="Google" id="ProtNLM"/>
    </source>
</evidence>
<keyword evidence="12" id="KW-1185">Reference proteome</keyword>
<evidence type="ECO:0000256" key="1">
    <source>
        <dbReference type="ARBA" id="ARBA00004651"/>
    </source>
</evidence>
<evidence type="ECO:0000313" key="11">
    <source>
        <dbReference type="EMBL" id="CAH1126021.1"/>
    </source>
</evidence>
<keyword evidence="3" id="KW-0716">Sensory transduction</keyword>
<evidence type="ECO:0000256" key="3">
    <source>
        <dbReference type="ARBA" id="ARBA00022606"/>
    </source>
</evidence>
<reference evidence="11" key="1">
    <citation type="submission" date="2022-01" db="EMBL/GenBank/DDBJ databases">
        <authorList>
            <person name="King R."/>
        </authorList>
    </citation>
    <scope>NUCLEOTIDE SEQUENCE</scope>
</reference>
<feature type="transmembrane region" description="Helical" evidence="10">
    <location>
        <begin position="34"/>
        <end position="54"/>
    </location>
</feature>
<dbReference type="OrthoDB" id="8117390at2759"/>
<feature type="transmembrane region" description="Helical" evidence="10">
    <location>
        <begin position="189"/>
        <end position="209"/>
    </location>
</feature>
<evidence type="ECO:0000256" key="4">
    <source>
        <dbReference type="ARBA" id="ARBA00022692"/>
    </source>
</evidence>
<keyword evidence="9" id="KW-0807">Transducer</keyword>
<evidence type="ECO:0000256" key="2">
    <source>
        <dbReference type="ARBA" id="ARBA00022475"/>
    </source>
</evidence>
<feature type="transmembrane region" description="Helical" evidence="10">
    <location>
        <begin position="482"/>
        <end position="499"/>
    </location>
</feature>
<dbReference type="GO" id="GO:0007165">
    <property type="term" value="P:signal transduction"/>
    <property type="evidence" value="ECO:0007669"/>
    <property type="project" value="UniProtKB-KW"/>
</dbReference>
<gene>
    <name evidence="11" type="ORF">CEUTPL_LOCUS4898</name>
</gene>